<accession>A0A9P8PY95</accession>
<dbReference type="CDD" id="cd04301">
    <property type="entry name" value="NAT_SF"/>
    <property type="match status" value="1"/>
</dbReference>
<dbReference type="PANTHER" id="PTHR42919:SF8">
    <property type="entry name" value="N-ALPHA-ACETYLTRANSFERASE 50"/>
    <property type="match status" value="1"/>
</dbReference>
<keyword evidence="5" id="KW-1185">Reference proteome</keyword>
<evidence type="ECO:0000256" key="2">
    <source>
        <dbReference type="ARBA" id="ARBA00023315"/>
    </source>
</evidence>
<dbReference type="GO" id="GO:0016747">
    <property type="term" value="F:acyltransferase activity, transferring groups other than amino-acyl groups"/>
    <property type="evidence" value="ECO:0007669"/>
    <property type="project" value="InterPro"/>
</dbReference>
<dbReference type="InterPro" id="IPR000182">
    <property type="entry name" value="GNAT_dom"/>
</dbReference>
<organism evidence="4 5">
    <name type="scientific">Wickerhamomyces pijperi</name>
    <name type="common">Yeast</name>
    <name type="synonym">Pichia pijperi</name>
    <dbReference type="NCBI Taxonomy" id="599730"/>
    <lineage>
        <taxon>Eukaryota</taxon>
        <taxon>Fungi</taxon>
        <taxon>Dikarya</taxon>
        <taxon>Ascomycota</taxon>
        <taxon>Saccharomycotina</taxon>
        <taxon>Saccharomycetes</taxon>
        <taxon>Phaffomycetales</taxon>
        <taxon>Wickerhamomycetaceae</taxon>
        <taxon>Wickerhamomyces</taxon>
    </lineage>
</organism>
<dbReference type="EMBL" id="JAEUBG010004717">
    <property type="protein sequence ID" value="KAH3680543.1"/>
    <property type="molecule type" value="Genomic_DNA"/>
</dbReference>
<dbReference type="PANTHER" id="PTHR42919">
    <property type="entry name" value="N-ALPHA-ACETYLTRANSFERASE"/>
    <property type="match status" value="1"/>
</dbReference>
<protein>
    <recommendedName>
        <fullName evidence="3">N-acetyltransferase domain-containing protein</fullName>
    </recommendedName>
</protein>
<dbReference type="OrthoDB" id="47374at2759"/>
<dbReference type="InterPro" id="IPR051556">
    <property type="entry name" value="N-term/lysine_N-AcTrnsfr"/>
</dbReference>
<dbReference type="Proteomes" id="UP000774326">
    <property type="component" value="Unassembled WGS sequence"/>
</dbReference>
<dbReference type="GO" id="GO:0031415">
    <property type="term" value="C:NatA complex"/>
    <property type="evidence" value="ECO:0007669"/>
    <property type="project" value="TreeGrafter"/>
</dbReference>
<proteinExistence type="predicted"/>
<dbReference type="Gene3D" id="3.40.630.30">
    <property type="match status" value="1"/>
</dbReference>
<reference evidence="4" key="1">
    <citation type="journal article" date="2021" name="Open Biol.">
        <title>Shared evolutionary footprints suggest mitochondrial oxidative damage underlies multiple complex I losses in fungi.</title>
        <authorList>
            <person name="Schikora-Tamarit M.A."/>
            <person name="Marcet-Houben M."/>
            <person name="Nosek J."/>
            <person name="Gabaldon T."/>
        </authorList>
    </citation>
    <scope>NUCLEOTIDE SEQUENCE</scope>
    <source>
        <strain evidence="4">CBS2887</strain>
    </source>
</reference>
<keyword evidence="1" id="KW-0808">Transferase</keyword>
<evidence type="ECO:0000256" key="1">
    <source>
        <dbReference type="ARBA" id="ARBA00022679"/>
    </source>
</evidence>
<dbReference type="PROSITE" id="PS51186">
    <property type="entry name" value="GNAT"/>
    <property type="match status" value="1"/>
</dbReference>
<evidence type="ECO:0000313" key="4">
    <source>
        <dbReference type="EMBL" id="KAH3680543.1"/>
    </source>
</evidence>
<sequence>MAPSIQLDNITPNNKKLLQLINEVTLPVKFSDDYYKESSLNGFSKLSYYGETPVGVVKAKLQVPQGSSTPNIVYIESLAVLEPYRGLGIGKQFIDFIKQQAHISYIHEVTLHVWAKDEKVVQWYQKQGFVVKEKVPDYYKAHGLESPDALLLSLQV</sequence>
<evidence type="ECO:0000259" key="3">
    <source>
        <dbReference type="PROSITE" id="PS51186"/>
    </source>
</evidence>
<feature type="domain" description="N-acetyltransferase" evidence="3">
    <location>
        <begin position="5"/>
        <end position="156"/>
    </location>
</feature>
<dbReference type="AlphaFoldDB" id="A0A9P8PY95"/>
<reference evidence="4" key="2">
    <citation type="submission" date="2021-01" db="EMBL/GenBank/DDBJ databases">
        <authorList>
            <person name="Schikora-Tamarit M.A."/>
        </authorList>
    </citation>
    <scope>NUCLEOTIDE SEQUENCE</scope>
    <source>
        <strain evidence="4">CBS2887</strain>
    </source>
</reference>
<name>A0A9P8PY95_WICPI</name>
<dbReference type="SUPFAM" id="SSF55729">
    <property type="entry name" value="Acyl-CoA N-acyltransferases (Nat)"/>
    <property type="match status" value="1"/>
</dbReference>
<dbReference type="Pfam" id="PF00583">
    <property type="entry name" value="Acetyltransf_1"/>
    <property type="match status" value="1"/>
</dbReference>
<evidence type="ECO:0000313" key="5">
    <source>
        <dbReference type="Proteomes" id="UP000774326"/>
    </source>
</evidence>
<gene>
    <name evidence="4" type="ORF">WICPIJ_008234</name>
</gene>
<comment type="caution">
    <text evidence="4">The sequence shown here is derived from an EMBL/GenBank/DDBJ whole genome shotgun (WGS) entry which is preliminary data.</text>
</comment>
<keyword evidence="2" id="KW-0012">Acyltransferase</keyword>
<dbReference type="GO" id="GO:0007064">
    <property type="term" value="P:mitotic sister chromatid cohesion"/>
    <property type="evidence" value="ECO:0007669"/>
    <property type="project" value="TreeGrafter"/>
</dbReference>
<dbReference type="InterPro" id="IPR016181">
    <property type="entry name" value="Acyl_CoA_acyltransferase"/>
</dbReference>